<sequence length="378" mass="42297">MPKTTWINYRKAVFDDWGLWFRLALPGLLMISLEWTIFEIGSIVAGVLGARELAAQSIIYNIESLFYTLLPLGIGSAASIRVGHFLGARSVVGPRSVTSVSLIVMCLLSTPTVVTFTTLQFQIPRIFTHDEQVIYVAGKLLPILAVFQFLDGIEGVCSGIVRGAGLQYVGAVICCLSFYVFGAPIGMGLIFGAHYGIEGLWYGLCIGVFLSASAYVIVCVRLDWLKQVQLTMLRVNPVAFDRQVTRVSTVSQVNEELKHNTSIRHLDPPSPETRPLLVSHRERKSYLTETDEMKVRETRNLRSRKRLLNCGGRISFAMTLLSLFFACLLCRLFVCWSEYFGVYCVYNNGTFLNFSNEMELARFLNDSIHNTNCTVVIP</sequence>
<dbReference type="InterPro" id="IPR002528">
    <property type="entry name" value="MATE_fam"/>
</dbReference>
<feature type="transmembrane region" description="Helical" evidence="2">
    <location>
        <begin position="20"/>
        <end position="48"/>
    </location>
</feature>
<dbReference type="GO" id="GO:0042910">
    <property type="term" value="F:xenobiotic transmembrane transporter activity"/>
    <property type="evidence" value="ECO:0007669"/>
    <property type="project" value="InterPro"/>
</dbReference>
<dbReference type="AlphaFoldDB" id="A0A4E0R6S2"/>
<keyword evidence="2" id="KW-1133">Transmembrane helix</keyword>
<feature type="transmembrane region" description="Helical" evidence="2">
    <location>
        <begin position="60"/>
        <end position="80"/>
    </location>
</feature>
<evidence type="ECO:0000313" key="3">
    <source>
        <dbReference type="EMBL" id="THD22725.1"/>
    </source>
</evidence>
<reference evidence="3" key="1">
    <citation type="submission" date="2019-03" db="EMBL/GenBank/DDBJ databases">
        <title>Improved annotation for the trematode Fasciola hepatica.</title>
        <authorList>
            <person name="Choi Y.-J."/>
            <person name="Martin J."/>
            <person name="Mitreva M."/>
        </authorList>
    </citation>
    <scope>NUCLEOTIDE SEQUENCE [LARGE SCALE GENOMIC DNA]</scope>
</reference>
<name>A0A4E0R6S2_FASHE</name>
<feature type="transmembrane region" description="Helical" evidence="2">
    <location>
        <begin position="314"/>
        <end position="334"/>
    </location>
</feature>
<dbReference type="GO" id="GO:0015297">
    <property type="term" value="F:antiporter activity"/>
    <property type="evidence" value="ECO:0007669"/>
    <property type="project" value="InterPro"/>
</dbReference>
<comment type="caution">
    <text evidence="3">The sequence shown here is derived from an EMBL/GenBank/DDBJ whole genome shotgun (WGS) entry which is preliminary data.</text>
</comment>
<feature type="transmembrane region" description="Helical" evidence="2">
    <location>
        <begin position="168"/>
        <end position="193"/>
    </location>
</feature>
<keyword evidence="2" id="KW-0812">Transmembrane</keyword>
<keyword evidence="2" id="KW-0472">Membrane</keyword>
<accession>A0A4E0R6S2</accession>
<proteinExistence type="inferred from homology"/>
<evidence type="ECO:0000313" key="4">
    <source>
        <dbReference type="Proteomes" id="UP000230066"/>
    </source>
</evidence>
<comment type="similarity">
    <text evidence="1">Belongs to the multi antimicrobial extrusion (MATE) (TC 2.A.66.1) family.</text>
</comment>
<feature type="transmembrane region" description="Helical" evidence="2">
    <location>
        <begin position="100"/>
        <end position="119"/>
    </location>
</feature>
<feature type="transmembrane region" description="Helical" evidence="2">
    <location>
        <begin position="199"/>
        <end position="224"/>
    </location>
</feature>
<dbReference type="Pfam" id="PF01554">
    <property type="entry name" value="MatE"/>
    <property type="match status" value="1"/>
</dbReference>
<keyword evidence="4" id="KW-1185">Reference proteome</keyword>
<dbReference type="PANTHER" id="PTHR11206">
    <property type="entry name" value="MULTIDRUG RESISTANCE PROTEIN"/>
    <property type="match status" value="1"/>
</dbReference>
<dbReference type="Proteomes" id="UP000230066">
    <property type="component" value="Unassembled WGS sequence"/>
</dbReference>
<dbReference type="EMBL" id="JXXN02002574">
    <property type="protein sequence ID" value="THD22725.1"/>
    <property type="molecule type" value="Genomic_DNA"/>
</dbReference>
<gene>
    <name evidence="3" type="ORF">D915_006648</name>
</gene>
<dbReference type="GO" id="GO:0016020">
    <property type="term" value="C:membrane"/>
    <property type="evidence" value="ECO:0007669"/>
    <property type="project" value="InterPro"/>
</dbReference>
<evidence type="ECO:0000256" key="2">
    <source>
        <dbReference type="SAM" id="Phobius"/>
    </source>
</evidence>
<evidence type="ECO:0000256" key="1">
    <source>
        <dbReference type="ARBA" id="ARBA00010199"/>
    </source>
</evidence>
<organism evidence="3 4">
    <name type="scientific">Fasciola hepatica</name>
    <name type="common">Liver fluke</name>
    <dbReference type="NCBI Taxonomy" id="6192"/>
    <lineage>
        <taxon>Eukaryota</taxon>
        <taxon>Metazoa</taxon>
        <taxon>Spiralia</taxon>
        <taxon>Lophotrochozoa</taxon>
        <taxon>Platyhelminthes</taxon>
        <taxon>Trematoda</taxon>
        <taxon>Digenea</taxon>
        <taxon>Plagiorchiida</taxon>
        <taxon>Echinostomata</taxon>
        <taxon>Echinostomatoidea</taxon>
        <taxon>Fasciolidae</taxon>
        <taxon>Fasciola</taxon>
    </lineage>
</organism>
<protein>
    <submittedName>
        <fullName evidence="3">Multidrug and toxin extrusion protein</fullName>
    </submittedName>
</protein>